<name>A0AAV5DIK2_ELECO</name>
<dbReference type="GO" id="GO:0010468">
    <property type="term" value="P:regulation of gene expression"/>
    <property type="evidence" value="ECO:0007669"/>
    <property type="project" value="InterPro"/>
</dbReference>
<reference evidence="2" key="1">
    <citation type="journal article" date="2018" name="DNA Res.">
        <title>Multiple hybrid de novo genome assembly of finger millet, an orphan allotetraploid crop.</title>
        <authorList>
            <person name="Hatakeyama M."/>
            <person name="Aluri S."/>
            <person name="Balachadran M.T."/>
            <person name="Sivarajan S.R."/>
            <person name="Patrignani A."/>
            <person name="Gruter S."/>
            <person name="Poveda L."/>
            <person name="Shimizu-Inatsugi R."/>
            <person name="Baeten J."/>
            <person name="Francoijs K.J."/>
            <person name="Nataraja K.N."/>
            <person name="Reddy Y.A.N."/>
            <person name="Phadnis S."/>
            <person name="Ravikumar R.L."/>
            <person name="Schlapbach R."/>
            <person name="Sreeman S.M."/>
            <person name="Shimizu K.K."/>
        </authorList>
    </citation>
    <scope>NUCLEOTIDE SEQUENCE</scope>
</reference>
<evidence type="ECO:0000313" key="3">
    <source>
        <dbReference type="Proteomes" id="UP001054889"/>
    </source>
</evidence>
<proteinExistence type="predicted"/>
<dbReference type="CDD" id="cd10910">
    <property type="entry name" value="PIN_limkain_b1_N_like"/>
    <property type="match status" value="1"/>
</dbReference>
<protein>
    <recommendedName>
        <fullName evidence="1">NYN domain-containing protein</fullName>
    </recommendedName>
</protein>
<dbReference type="GO" id="GO:0004540">
    <property type="term" value="F:RNA nuclease activity"/>
    <property type="evidence" value="ECO:0007669"/>
    <property type="project" value="InterPro"/>
</dbReference>
<feature type="domain" description="NYN" evidence="1">
    <location>
        <begin position="8"/>
        <end position="100"/>
    </location>
</feature>
<dbReference type="PANTHER" id="PTHR14379">
    <property type="entry name" value="LIMKAIN B LKAP"/>
    <property type="match status" value="1"/>
</dbReference>
<dbReference type="GO" id="GO:0005777">
    <property type="term" value="C:peroxisome"/>
    <property type="evidence" value="ECO:0007669"/>
    <property type="project" value="InterPro"/>
</dbReference>
<dbReference type="InterPro" id="IPR024768">
    <property type="entry name" value="Marf1"/>
</dbReference>
<dbReference type="EMBL" id="BQKI01000018">
    <property type="protein sequence ID" value="GJN10889.1"/>
    <property type="molecule type" value="Genomic_DNA"/>
</dbReference>
<sequence length="111" mass="12067">MGEYAAVKTSVWWDIENCHVPRGCDPHRIVQNMSSALAAAGYTGPISISAYGDTSCVPHHVQHALSSTGITLNHVPAVRFHLMGLRVWSFSFLVDLALVVDYAGFDRVAVV</sequence>
<dbReference type="Proteomes" id="UP001054889">
    <property type="component" value="Unassembled WGS sequence"/>
</dbReference>
<accession>A0AAV5DIK2</accession>
<gene>
    <name evidence="2" type="primary">ga29030</name>
    <name evidence="2" type="ORF">PR202_ga29030</name>
</gene>
<evidence type="ECO:0000313" key="2">
    <source>
        <dbReference type="EMBL" id="GJN10889.1"/>
    </source>
</evidence>
<evidence type="ECO:0000259" key="1">
    <source>
        <dbReference type="Pfam" id="PF01936"/>
    </source>
</evidence>
<dbReference type="AlphaFoldDB" id="A0AAV5DIK2"/>
<organism evidence="2 3">
    <name type="scientific">Eleusine coracana subsp. coracana</name>
    <dbReference type="NCBI Taxonomy" id="191504"/>
    <lineage>
        <taxon>Eukaryota</taxon>
        <taxon>Viridiplantae</taxon>
        <taxon>Streptophyta</taxon>
        <taxon>Embryophyta</taxon>
        <taxon>Tracheophyta</taxon>
        <taxon>Spermatophyta</taxon>
        <taxon>Magnoliopsida</taxon>
        <taxon>Liliopsida</taxon>
        <taxon>Poales</taxon>
        <taxon>Poaceae</taxon>
        <taxon>PACMAD clade</taxon>
        <taxon>Chloridoideae</taxon>
        <taxon>Cynodonteae</taxon>
        <taxon>Eleusininae</taxon>
        <taxon>Eleusine</taxon>
    </lineage>
</organism>
<reference evidence="2" key="2">
    <citation type="submission" date="2021-12" db="EMBL/GenBank/DDBJ databases">
        <title>Resequencing data analysis of finger millet.</title>
        <authorList>
            <person name="Hatakeyama M."/>
            <person name="Aluri S."/>
            <person name="Balachadran M.T."/>
            <person name="Sivarajan S.R."/>
            <person name="Poveda L."/>
            <person name="Shimizu-Inatsugi R."/>
            <person name="Schlapbach R."/>
            <person name="Sreeman S.M."/>
            <person name="Shimizu K.K."/>
        </authorList>
    </citation>
    <scope>NUCLEOTIDE SEQUENCE</scope>
</reference>
<keyword evidence="3" id="KW-1185">Reference proteome</keyword>
<dbReference type="InterPro" id="IPR021139">
    <property type="entry name" value="NYN"/>
</dbReference>
<comment type="caution">
    <text evidence="2">The sequence shown here is derived from an EMBL/GenBank/DDBJ whole genome shotgun (WGS) entry which is preliminary data.</text>
</comment>
<dbReference type="PANTHER" id="PTHR14379:SF3">
    <property type="entry name" value="MEIOSIS REGULATOR AND MRNA STABILITY FACTOR 1"/>
    <property type="match status" value="1"/>
</dbReference>
<dbReference type="Pfam" id="PF01936">
    <property type="entry name" value="NYN"/>
    <property type="match status" value="1"/>
</dbReference>